<dbReference type="Pfam" id="PF13581">
    <property type="entry name" value="HATPase_c_2"/>
    <property type="match status" value="1"/>
</dbReference>
<dbReference type="Proteomes" id="UP000532936">
    <property type="component" value="Unassembled WGS sequence"/>
</dbReference>
<gene>
    <name evidence="7" type="ORF">GGR11_001714</name>
</gene>
<name>A0A7W6EZQ9_9CAUL</name>
<comment type="caution">
    <text evidence="7">The sequence shown here is derived from an EMBL/GenBank/DDBJ whole genome shotgun (WGS) entry which is preliminary data.</text>
</comment>
<dbReference type="GO" id="GO:0009881">
    <property type="term" value="F:photoreceptor activity"/>
    <property type="evidence" value="ECO:0007669"/>
    <property type="project" value="UniProtKB-KW"/>
</dbReference>
<dbReference type="Pfam" id="PF00360">
    <property type="entry name" value="PHY"/>
    <property type="match status" value="1"/>
</dbReference>
<feature type="domain" description="Phytochrome chromophore attachment site" evidence="6">
    <location>
        <begin position="145"/>
        <end position="301"/>
    </location>
</feature>
<evidence type="ECO:0000256" key="1">
    <source>
        <dbReference type="ARBA" id="ARBA00006402"/>
    </source>
</evidence>
<evidence type="ECO:0000313" key="7">
    <source>
        <dbReference type="EMBL" id="MBB3872200.1"/>
    </source>
</evidence>
<dbReference type="EMBL" id="JACIDA010000001">
    <property type="protein sequence ID" value="MBB3872200.1"/>
    <property type="molecule type" value="Genomic_DNA"/>
</dbReference>
<dbReference type="SUPFAM" id="SSF55781">
    <property type="entry name" value="GAF domain-like"/>
    <property type="match status" value="2"/>
</dbReference>
<dbReference type="InterPro" id="IPR013515">
    <property type="entry name" value="Phytochrome_cen-reg"/>
</dbReference>
<evidence type="ECO:0000256" key="2">
    <source>
        <dbReference type="ARBA" id="ARBA00022543"/>
    </source>
</evidence>
<keyword evidence="5" id="KW-0675">Receptor</keyword>
<dbReference type="InterPro" id="IPR011495">
    <property type="entry name" value="Sig_transdc_His_kin_sub2_dim/P"/>
</dbReference>
<dbReference type="RefSeq" id="WP_183196279.1">
    <property type="nucleotide sequence ID" value="NZ_JACIDA010000001.1"/>
</dbReference>
<dbReference type="Gene3D" id="3.30.450.20">
    <property type="entry name" value="PAS domain"/>
    <property type="match status" value="2"/>
</dbReference>
<dbReference type="InterPro" id="IPR029016">
    <property type="entry name" value="GAF-like_dom_sf"/>
</dbReference>
<dbReference type="Pfam" id="PF01590">
    <property type="entry name" value="GAF"/>
    <property type="match status" value="1"/>
</dbReference>
<keyword evidence="7" id="KW-0808">Transferase</keyword>
<dbReference type="Pfam" id="PF07568">
    <property type="entry name" value="HisKA_2"/>
    <property type="match status" value="1"/>
</dbReference>
<dbReference type="GO" id="GO:0009584">
    <property type="term" value="P:detection of visible light"/>
    <property type="evidence" value="ECO:0007669"/>
    <property type="project" value="InterPro"/>
</dbReference>
<dbReference type="SUPFAM" id="SSF55785">
    <property type="entry name" value="PYP-like sensor domain (PAS domain)"/>
    <property type="match status" value="1"/>
</dbReference>
<dbReference type="PANTHER" id="PTHR43065:SF23">
    <property type="entry name" value="SENSOR HISTIDINE KINASE PDTAS"/>
    <property type="match status" value="1"/>
</dbReference>
<evidence type="ECO:0000313" key="8">
    <source>
        <dbReference type="Proteomes" id="UP000532936"/>
    </source>
</evidence>
<dbReference type="InterPro" id="IPR013654">
    <property type="entry name" value="PAS_2"/>
</dbReference>
<reference evidence="7 8" key="1">
    <citation type="submission" date="2020-08" db="EMBL/GenBank/DDBJ databases">
        <title>Genomic Encyclopedia of Type Strains, Phase IV (KMG-IV): sequencing the most valuable type-strain genomes for metagenomic binning, comparative biology and taxonomic classification.</title>
        <authorList>
            <person name="Goeker M."/>
        </authorList>
    </citation>
    <scope>NUCLEOTIDE SEQUENCE [LARGE SCALE GENOMIC DNA]</scope>
    <source>
        <strain evidence="7 8">DSM 14878</strain>
    </source>
</reference>
<proteinExistence type="inferred from homology"/>
<evidence type="ECO:0000259" key="6">
    <source>
        <dbReference type="PROSITE" id="PS50046"/>
    </source>
</evidence>
<sequence>MSEPAVHIDLTDCDREPIHVPQAIQPHGFLLVLNLETQTVEQVAGPVEGLTGRTAWIDQAASDLLGEVVGRRLRDMARSHEAGFAGRWRATNRLEYDIVVHYAPGRDPLERMVVEVEQSSQQARLGVELITHLDAAGAALERAASVQTVCERAADAFRSLTGFERVMIYRFLDDEAGQVVAESRASGASSFLNHHFPATDIPRQARALYLRNPVRVIPDCRYTPQPLRPVAPGEPPLDMSDSGLRSVSSVHIQYLKNMGVRASASVSIIVDDVLWGLVACHSATPLLLSYELRVACTTLARTLARQLKTKADAELYRDRVRLRRLEDELILRLSTDRDLDAALAEHSGQLTELVGADGLAIVRGDRIACFGHTPPEEAVRRLSDWLDQQPGLRPVASSALSALLPEAQAWRAHASGLLAVRLAGDQPLSLLWFRSEILETVRWAGDPSTAVKSAADGGALTPRASFEGWSQTVTGRARRWSAAAVESAARLRDALFDFAAVNQLRSQNQSLQARLTERDLRLEQQQFLMREVNHRVQNSLTLVSSFLGLQARDLGDSPAGAALQEARRRVRAVSTVHSRLYRGDHDTTIDLSRYISELVDDLGASMGADWAAAIETDLAPVCIDAGRAVTLGLILTELIINAQKYAYDGRPGPLRITLSESDDRFRLVVADDGKGGHKAGKGFGSMMIGSLVTQLDGRIDYRDLAPGLEVALRARIDPASDLA</sequence>
<organism evidence="7 8">
    <name type="scientific">Brevundimonas mediterranea</name>
    <dbReference type="NCBI Taxonomy" id="74329"/>
    <lineage>
        <taxon>Bacteria</taxon>
        <taxon>Pseudomonadati</taxon>
        <taxon>Pseudomonadota</taxon>
        <taxon>Alphaproteobacteria</taxon>
        <taxon>Caulobacterales</taxon>
        <taxon>Caulobacteraceae</taxon>
        <taxon>Brevundimonas</taxon>
    </lineage>
</organism>
<dbReference type="Gene3D" id="3.30.450.40">
    <property type="match status" value="1"/>
</dbReference>
<dbReference type="AlphaFoldDB" id="A0A7W6EZQ9"/>
<dbReference type="Pfam" id="PF08446">
    <property type="entry name" value="PAS_2"/>
    <property type="match status" value="1"/>
</dbReference>
<dbReference type="InterPro" id="IPR016132">
    <property type="entry name" value="Phyto_chromo_attachment"/>
</dbReference>
<dbReference type="PANTHER" id="PTHR43065">
    <property type="entry name" value="SENSOR HISTIDINE KINASE"/>
    <property type="match status" value="1"/>
</dbReference>
<dbReference type="PRINTS" id="PR01033">
    <property type="entry name" value="PHYTOCHROME"/>
</dbReference>
<dbReference type="Gene3D" id="3.30.450.270">
    <property type="match status" value="1"/>
</dbReference>
<dbReference type="InterPro" id="IPR001294">
    <property type="entry name" value="Phytochrome"/>
</dbReference>
<evidence type="ECO:0000256" key="5">
    <source>
        <dbReference type="ARBA" id="ARBA00023170"/>
    </source>
</evidence>
<keyword evidence="2" id="KW-0600">Photoreceptor protein</keyword>
<dbReference type="InterPro" id="IPR036890">
    <property type="entry name" value="HATPase_C_sf"/>
</dbReference>
<dbReference type="InterPro" id="IPR035965">
    <property type="entry name" value="PAS-like_dom_sf"/>
</dbReference>
<dbReference type="SMART" id="SM00065">
    <property type="entry name" value="GAF"/>
    <property type="match status" value="1"/>
</dbReference>
<dbReference type="SMART" id="SM00387">
    <property type="entry name" value="HATPase_c"/>
    <property type="match status" value="1"/>
</dbReference>
<keyword evidence="4" id="KW-0157">Chromophore</keyword>
<accession>A0A7W6EZQ9</accession>
<dbReference type="SUPFAM" id="SSF55874">
    <property type="entry name" value="ATPase domain of HSP90 chaperone/DNA topoisomerase II/histidine kinase"/>
    <property type="match status" value="1"/>
</dbReference>
<dbReference type="GO" id="GO:0006355">
    <property type="term" value="P:regulation of DNA-templated transcription"/>
    <property type="evidence" value="ECO:0007669"/>
    <property type="project" value="InterPro"/>
</dbReference>
<dbReference type="InterPro" id="IPR003018">
    <property type="entry name" value="GAF"/>
</dbReference>
<protein>
    <submittedName>
        <fullName evidence="7">Light-regulated signal transduction histidine kinase (Bacteriophytochrome)</fullName>
    </submittedName>
</protein>
<evidence type="ECO:0000256" key="3">
    <source>
        <dbReference type="ARBA" id="ARBA00022606"/>
    </source>
</evidence>
<dbReference type="InterPro" id="IPR043150">
    <property type="entry name" value="Phytochrome_PHY_sf"/>
</dbReference>
<dbReference type="Gene3D" id="3.30.565.10">
    <property type="entry name" value="Histidine kinase-like ATPase, C-terminal domain"/>
    <property type="match status" value="1"/>
</dbReference>
<dbReference type="PROSITE" id="PS50046">
    <property type="entry name" value="PHYTOCHROME_2"/>
    <property type="match status" value="1"/>
</dbReference>
<comment type="similarity">
    <text evidence="1">In the N-terminal section; belongs to the phytochrome family.</text>
</comment>
<dbReference type="GO" id="GO:0016301">
    <property type="term" value="F:kinase activity"/>
    <property type="evidence" value="ECO:0007669"/>
    <property type="project" value="UniProtKB-KW"/>
</dbReference>
<keyword evidence="7" id="KW-0418">Kinase</keyword>
<dbReference type="InterPro" id="IPR003594">
    <property type="entry name" value="HATPase_dom"/>
</dbReference>
<keyword evidence="3" id="KW-0716">Sensory transduction</keyword>
<evidence type="ECO:0000256" key="4">
    <source>
        <dbReference type="ARBA" id="ARBA00022991"/>
    </source>
</evidence>